<dbReference type="AlphaFoldDB" id="A0A3M7R561"/>
<keyword evidence="2" id="KW-1185">Reference proteome</keyword>
<evidence type="ECO:0000313" key="2">
    <source>
        <dbReference type="Proteomes" id="UP000276133"/>
    </source>
</evidence>
<gene>
    <name evidence="1" type="ORF">BpHYR1_018178</name>
</gene>
<dbReference type="EMBL" id="REGN01004223">
    <property type="protein sequence ID" value="RNA18541.1"/>
    <property type="molecule type" value="Genomic_DNA"/>
</dbReference>
<dbReference type="OrthoDB" id="4968544at2759"/>
<dbReference type="GO" id="GO:0005737">
    <property type="term" value="C:cytoplasm"/>
    <property type="evidence" value="ECO:0007669"/>
    <property type="project" value="TreeGrafter"/>
</dbReference>
<dbReference type="Proteomes" id="UP000276133">
    <property type="component" value="Unassembled WGS sequence"/>
</dbReference>
<dbReference type="InterPro" id="IPR026534">
    <property type="entry name" value="PRRC1"/>
</dbReference>
<evidence type="ECO:0000313" key="1">
    <source>
        <dbReference type="EMBL" id="RNA18541.1"/>
    </source>
</evidence>
<dbReference type="GO" id="GO:0034237">
    <property type="term" value="F:protein kinase A regulatory subunit binding"/>
    <property type="evidence" value="ECO:0007669"/>
    <property type="project" value="TreeGrafter"/>
</dbReference>
<name>A0A3M7R561_BRAPC</name>
<sequence length="186" mass="21035">MANPKIVHVLREAFCDAGFSKLTMSGFDAANNTHFAPQIVGYPCAIQSAKEKLENTLYQMQNSECIVVSFQDFIAEFTTDNWFELAVVMLKDKENQIELSVFTEAVPVSNQDLGQLQEFTPSDYPLKWSGLSCRLAEKNFNFNQPQACTYLSYETAETLVSHARLSHALKTIALLYKNKLISKINY</sequence>
<organism evidence="1 2">
    <name type="scientific">Brachionus plicatilis</name>
    <name type="common">Marine rotifer</name>
    <name type="synonym">Brachionus muelleri</name>
    <dbReference type="NCBI Taxonomy" id="10195"/>
    <lineage>
        <taxon>Eukaryota</taxon>
        <taxon>Metazoa</taxon>
        <taxon>Spiralia</taxon>
        <taxon>Gnathifera</taxon>
        <taxon>Rotifera</taxon>
        <taxon>Eurotatoria</taxon>
        <taxon>Monogononta</taxon>
        <taxon>Pseudotrocha</taxon>
        <taxon>Ploima</taxon>
        <taxon>Brachionidae</taxon>
        <taxon>Brachionus</taxon>
    </lineage>
</organism>
<comment type="caution">
    <text evidence="1">The sequence shown here is derived from an EMBL/GenBank/DDBJ whole genome shotgun (WGS) entry which is preliminary data.</text>
</comment>
<dbReference type="STRING" id="10195.A0A3M7R561"/>
<reference evidence="1 2" key="1">
    <citation type="journal article" date="2018" name="Sci. Rep.">
        <title>Genomic signatures of local adaptation to the degree of environmental predictability in rotifers.</title>
        <authorList>
            <person name="Franch-Gras L."/>
            <person name="Hahn C."/>
            <person name="Garcia-Roger E.M."/>
            <person name="Carmona M.J."/>
            <person name="Serra M."/>
            <person name="Gomez A."/>
        </authorList>
    </citation>
    <scope>NUCLEOTIDE SEQUENCE [LARGE SCALE GENOMIC DNA]</scope>
    <source>
        <strain evidence="1">HYR1</strain>
    </source>
</reference>
<dbReference type="PANTHER" id="PTHR23276">
    <property type="entry name" value="PROTEIN PRRC1"/>
    <property type="match status" value="1"/>
</dbReference>
<proteinExistence type="predicted"/>
<accession>A0A3M7R561</accession>
<dbReference type="PANTHER" id="PTHR23276:SF2">
    <property type="entry name" value="PROTEIN PRRC1"/>
    <property type="match status" value="1"/>
</dbReference>
<protein>
    <submittedName>
        <fullName evidence="1">PRRC1</fullName>
    </submittedName>
</protein>